<evidence type="ECO:0000313" key="2">
    <source>
        <dbReference type="Proteomes" id="UP000620559"/>
    </source>
</evidence>
<evidence type="ECO:0000313" key="1">
    <source>
        <dbReference type="EMBL" id="MBE9215733.1"/>
    </source>
</evidence>
<name>A0A8J7F6T6_9CYAN</name>
<dbReference type="EMBL" id="JADEWL010000115">
    <property type="protein sequence ID" value="MBE9215733.1"/>
    <property type="molecule type" value="Genomic_DNA"/>
</dbReference>
<dbReference type="InterPro" id="IPR013783">
    <property type="entry name" value="Ig-like_fold"/>
</dbReference>
<dbReference type="Proteomes" id="UP000620559">
    <property type="component" value="Unassembled WGS sequence"/>
</dbReference>
<dbReference type="SUPFAM" id="SSF49354">
    <property type="entry name" value="PapD-like"/>
    <property type="match status" value="1"/>
</dbReference>
<dbReference type="Gene3D" id="2.60.40.10">
    <property type="entry name" value="Immunoglobulins"/>
    <property type="match status" value="1"/>
</dbReference>
<reference evidence="1" key="1">
    <citation type="submission" date="2020-10" db="EMBL/GenBank/DDBJ databases">
        <authorList>
            <person name="Castelo-Branco R."/>
            <person name="Eusebio N."/>
            <person name="Adriana R."/>
            <person name="Vieira A."/>
            <person name="Brugerolle De Fraissinette N."/>
            <person name="Rezende De Castro R."/>
            <person name="Schneider M.P."/>
            <person name="Vasconcelos V."/>
            <person name="Leao P.N."/>
        </authorList>
    </citation>
    <scope>NUCLEOTIDE SEQUENCE</scope>
    <source>
        <strain evidence="1">LEGE 06105</strain>
    </source>
</reference>
<comment type="caution">
    <text evidence="1">The sequence shown here is derived from an EMBL/GenBank/DDBJ whole genome shotgun (WGS) entry which is preliminary data.</text>
</comment>
<accession>A0A8J7F6T6</accession>
<sequence>MFQKTAKAIGLSLIGLLAWGIPSVTALEMSVSPPRMELDINSRKGRTNTIKITNFDDKPVQIRAYVQNWTMDEKNQFKEIPSTEQSLDQWILFTPSKFTIPAKATQTLRFAIRPKIQPNSGEHRAVIYFEEIVSNTESNTVGTKARIGVVVYAYSGEIKRVGNVNSVSVDTKSNAINAVFDISNKGNAHIRMEGQYAIWQAAKYPGAKATQFIKDVGNSNQKLPANVVRVGNLKLPPILPNQNPKILQTLTDKLPPGNYVLDINAELSGVPIQKGIPFTVKAPANTSKPTKLPATSLQK</sequence>
<keyword evidence="2" id="KW-1185">Reference proteome</keyword>
<dbReference type="RefSeq" id="WP_193923935.1">
    <property type="nucleotide sequence ID" value="NZ_JADEWL010000115.1"/>
</dbReference>
<dbReference type="InterPro" id="IPR008962">
    <property type="entry name" value="PapD-like_sf"/>
</dbReference>
<dbReference type="AlphaFoldDB" id="A0A8J7F6T6"/>
<organism evidence="1 2">
    <name type="scientific">Plectonema cf. radiosum LEGE 06105</name>
    <dbReference type="NCBI Taxonomy" id="945769"/>
    <lineage>
        <taxon>Bacteria</taxon>
        <taxon>Bacillati</taxon>
        <taxon>Cyanobacteriota</taxon>
        <taxon>Cyanophyceae</taxon>
        <taxon>Oscillatoriophycideae</taxon>
        <taxon>Oscillatoriales</taxon>
        <taxon>Microcoleaceae</taxon>
        <taxon>Plectonema</taxon>
    </lineage>
</organism>
<gene>
    <name evidence="1" type="ORF">IQ247_24220</name>
</gene>
<proteinExistence type="predicted"/>
<protein>
    <submittedName>
        <fullName evidence="1">Fimbria/pilus periplasmic chaperone</fullName>
    </submittedName>
</protein>